<feature type="transmembrane region" description="Helical" evidence="1">
    <location>
        <begin position="64"/>
        <end position="87"/>
    </location>
</feature>
<dbReference type="EMBL" id="QGGL01000026">
    <property type="protein sequence ID" value="PWK05159.1"/>
    <property type="molecule type" value="Genomic_DNA"/>
</dbReference>
<evidence type="ECO:0000313" key="2">
    <source>
        <dbReference type="EMBL" id="PWK05159.1"/>
    </source>
</evidence>
<organism evidence="2 3">
    <name type="scientific">Tumebacillus permanentifrigoris</name>
    <dbReference type="NCBI Taxonomy" id="378543"/>
    <lineage>
        <taxon>Bacteria</taxon>
        <taxon>Bacillati</taxon>
        <taxon>Bacillota</taxon>
        <taxon>Bacilli</taxon>
        <taxon>Bacillales</taxon>
        <taxon>Alicyclobacillaceae</taxon>
        <taxon>Tumebacillus</taxon>
    </lineage>
</organism>
<evidence type="ECO:0000256" key="1">
    <source>
        <dbReference type="SAM" id="Phobius"/>
    </source>
</evidence>
<name>A0A316DPX2_9BACL</name>
<dbReference type="RefSeq" id="WP_245884678.1">
    <property type="nucleotide sequence ID" value="NZ_QGGL01000026.1"/>
</dbReference>
<keyword evidence="1" id="KW-0812">Transmembrane</keyword>
<sequence length="88" mass="9368">MTAWQVIGLMIGAVVLIYLVGQFMREPGVALMNLLRGVIVGLVALFLVNFAGQYFGFHIGLNPFTALTAGLLGLPGVAALVVIQIWLV</sequence>
<keyword evidence="1" id="KW-0472">Membrane</keyword>
<proteinExistence type="predicted"/>
<accession>A0A316DPX2</accession>
<dbReference type="Proteomes" id="UP000245634">
    <property type="component" value="Unassembled WGS sequence"/>
</dbReference>
<feature type="transmembrane region" description="Helical" evidence="1">
    <location>
        <begin position="31"/>
        <end position="52"/>
    </location>
</feature>
<dbReference type="InterPro" id="IPR010001">
    <property type="entry name" value="BofA"/>
</dbReference>
<comment type="caution">
    <text evidence="2">The sequence shown here is derived from an EMBL/GenBank/DDBJ whole genome shotgun (WGS) entry which is preliminary data.</text>
</comment>
<gene>
    <name evidence="2" type="ORF">C7459_12635</name>
</gene>
<evidence type="ECO:0000313" key="3">
    <source>
        <dbReference type="Proteomes" id="UP000245634"/>
    </source>
</evidence>
<dbReference type="AlphaFoldDB" id="A0A316DPX2"/>
<protein>
    <submittedName>
        <fullName evidence="2">Inhibitor of the pro-sigma K processing machinery</fullName>
    </submittedName>
</protein>
<reference evidence="2 3" key="1">
    <citation type="submission" date="2018-05" db="EMBL/GenBank/DDBJ databases">
        <title>Genomic Encyclopedia of Type Strains, Phase IV (KMG-IV): sequencing the most valuable type-strain genomes for metagenomic binning, comparative biology and taxonomic classification.</title>
        <authorList>
            <person name="Goeker M."/>
        </authorList>
    </citation>
    <scope>NUCLEOTIDE SEQUENCE [LARGE SCALE GENOMIC DNA]</scope>
    <source>
        <strain evidence="2 3">DSM 18773</strain>
    </source>
</reference>
<dbReference type="NCBIfam" id="TIGR02862">
    <property type="entry name" value="spore_BofA"/>
    <property type="match status" value="1"/>
</dbReference>
<keyword evidence="3" id="KW-1185">Reference proteome</keyword>
<dbReference type="Pfam" id="PF07441">
    <property type="entry name" value="BofA"/>
    <property type="match status" value="1"/>
</dbReference>
<feature type="transmembrane region" description="Helical" evidence="1">
    <location>
        <begin position="6"/>
        <end position="24"/>
    </location>
</feature>
<keyword evidence="1" id="KW-1133">Transmembrane helix</keyword>